<evidence type="ECO:0008006" key="3">
    <source>
        <dbReference type="Google" id="ProtNLM"/>
    </source>
</evidence>
<keyword evidence="2" id="KW-1185">Reference proteome</keyword>
<gene>
    <name evidence="1" type="ORF">FHW37_108145</name>
</gene>
<protein>
    <recommendedName>
        <fullName evidence="3">TnsA endonuclease-like protein</fullName>
    </recommendedName>
</protein>
<proteinExistence type="predicted"/>
<dbReference type="OrthoDB" id="8370468at2"/>
<accession>A0A561QGI5</accession>
<dbReference type="AlphaFoldDB" id="A0A561QGI5"/>
<evidence type="ECO:0000313" key="1">
    <source>
        <dbReference type="EMBL" id="TWF49475.1"/>
    </source>
</evidence>
<comment type="caution">
    <text evidence="1">The sequence shown here is derived from an EMBL/GenBank/DDBJ whole genome shotgun (WGS) entry which is preliminary data.</text>
</comment>
<reference evidence="1 2" key="1">
    <citation type="submission" date="2019-06" db="EMBL/GenBank/DDBJ databases">
        <title>Sorghum-associated microbial communities from plants grown in Nebraska, USA.</title>
        <authorList>
            <person name="Schachtman D."/>
        </authorList>
    </citation>
    <scope>NUCLEOTIDE SEQUENCE [LARGE SCALE GENOMIC DNA]</scope>
    <source>
        <strain evidence="1 2">1225</strain>
    </source>
</reference>
<dbReference type="Proteomes" id="UP000320653">
    <property type="component" value="Unassembled WGS sequence"/>
</dbReference>
<dbReference type="RefSeq" id="WP_145641524.1">
    <property type="nucleotide sequence ID" value="NZ_VIWP01000008.1"/>
</dbReference>
<sequence length="306" mass="33927">MSQIEHACPSSRPLSKTKLLATTFFNLLNLCKETLGMTKTKIAAVRVKMNRAGLKPDRIIPETTQYLSADQAHVGRTIAAANGSLTGDLWIGTAASTGTREPDKKNVISFRGATQHHGDNRKLVVESALEKRVAALLMARNDVVELRDQYPHVWWADADGKLCEHTFDFWVKLIDGRRIAIAVKPAARVRSSRVVQKLRQIAVQGIGDAADEVALITDAYATHDAARNAGWKLHARRMRNEAAYREALALVCDMNGVVRFHDLLSGADHPAARRIAIWNLIDEGYLAPLEPGRITDLSWLRRATQN</sequence>
<dbReference type="EMBL" id="VIWP01000008">
    <property type="protein sequence ID" value="TWF49475.1"/>
    <property type="molecule type" value="Genomic_DNA"/>
</dbReference>
<name>A0A561QGI5_9HYPH</name>
<organism evidence="1 2">
    <name type="scientific">Neorhizobium alkalisoli</name>
    <dbReference type="NCBI Taxonomy" id="528178"/>
    <lineage>
        <taxon>Bacteria</taxon>
        <taxon>Pseudomonadati</taxon>
        <taxon>Pseudomonadota</taxon>
        <taxon>Alphaproteobacteria</taxon>
        <taxon>Hyphomicrobiales</taxon>
        <taxon>Rhizobiaceae</taxon>
        <taxon>Rhizobium/Agrobacterium group</taxon>
        <taxon>Neorhizobium</taxon>
    </lineage>
</organism>
<evidence type="ECO:0000313" key="2">
    <source>
        <dbReference type="Proteomes" id="UP000320653"/>
    </source>
</evidence>